<dbReference type="GO" id="GO:0008198">
    <property type="term" value="F:ferrous iron binding"/>
    <property type="evidence" value="ECO:0007669"/>
    <property type="project" value="TreeGrafter"/>
</dbReference>
<dbReference type="FunFam" id="1.10.10.600:FF:000001">
    <property type="entry name" value="Fe-S assembly protein IscX"/>
    <property type="match status" value="1"/>
</dbReference>
<gene>
    <name evidence="1" type="ORF">BTN50_1817</name>
</gene>
<dbReference type="Gene3D" id="1.10.10.600">
    <property type="entry name" value="IscX-like"/>
    <property type="match status" value="1"/>
</dbReference>
<evidence type="ECO:0000313" key="1">
    <source>
        <dbReference type="EMBL" id="ATF10243.1"/>
    </source>
</evidence>
<protein>
    <recommendedName>
        <fullName evidence="3">Fe-S assembly protein IscX</fullName>
    </recommendedName>
</protein>
<keyword evidence="2" id="KW-1185">Reference proteome</keyword>
<dbReference type="Proteomes" id="UP000218160">
    <property type="component" value="Chromosome 2"/>
</dbReference>
<dbReference type="AlphaFoldDB" id="A0A291BB72"/>
<dbReference type="PANTHER" id="PTHR37532:SF1">
    <property type="entry name" value="PROTEIN ISCX"/>
    <property type="match status" value="1"/>
</dbReference>
<dbReference type="InterPro" id="IPR007479">
    <property type="entry name" value="ISC_FeS_clus_asmbl_IscsX"/>
</dbReference>
<proteinExistence type="predicted"/>
<dbReference type="Pfam" id="PF04384">
    <property type="entry name" value="Fe-S_assembly"/>
    <property type="match status" value="1"/>
</dbReference>
<dbReference type="EMBL" id="CP020663">
    <property type="protein sequence ID" value="ATF10243.1"/>
    <property type="molecule type" value="Genomic_DNA"/>
</dbReference>
<accession>A0A291BB72</accession>
<dbReference type="NCBIfam" id="TIGR03412">
    <property type="entry name" value="iscX_yfhJ"/>
    <property type="match status" value="1"/>
</dbReference>
<evidence type="ECO:0000313" key="2">
    <source>
        <dbReference type="Proteomes" id="UP000218160"/>
    </source>
</evidence>
<dbReference type="KEGG" id="elux:BTN50_1817"/>
<dbReference type="PIRSF" id="PIRSF039003">
    <property type="entry name" value="IscX"/>
    <property type="match status" value="1"/>
</dbReference>
<reference evidence="2" key="1">
    <citation type="submission" date="2017-04" db="EMBL/GenBank/DDBJ databases">
        <title>Genome evolution of the luminous symbionts of deep sea anglerfish.</title>
        <authorList>
            <person name="Hendry T.A."/>
        </authorList>
    </citation>
    <scope>NUCLEOTIDE SEQUENCE [LARGE SCALE GENOMIC DNA]</scope>
</reference>
<sequence length="71" mass="8396">MGVGAMNLTWVDFHNIAMELVEKFPETDPKTVRFTDLHQWVLELENFSDDPNQSNEKILETIILCWMDERN</sequence>
<dbReference type="GO" id="GO:0005829">
    <property type="term" value="C:cytosol"/>
    <property type="evidence" value="ECO:0007669"/>
    <property type="project" value="TreeGrafter"/>
</dbReference>
<dbReference type="SUPFAM" id="SSF140319">
    <property type="entry name" value="IscX-like"/>
    <property type="match status" value="1"/>
</dbReference>
<evidence type="ECO:0008006" key="3">
    <source>
        <dbReference type="Google" id="ProtNLM"/>
    </source>
</evidence>
<dbReference type="PANTHER" id="PTHR37532">
    <property type="entry name" value="PROTEIN ISCX"/>
    <property type="match status" value="1"/>
</dbReference>
<name>A0A291BB72_9GAMM</name>
<organism evidence="1 2">
    <name type="scientific">Candidatus Enterovibrio altilux</name>
    <dbReference type="NCBI Taxonomy" id="1927128"/>
    <lineage>
        <taxon>Bacteria</taxon>
        <taxon>Pseudomonadati</taxon>
        <taxon>Pseudomonadota</taxon>
        <taxon>Gammaproteobacteria</taxon>
        <taxon>Vibrionales</taxon>
        <taxon>Vibrionaceae</taxon>
        <taxon>Enterovibrio</taxon>
    </lineage>
</organism>
<dbReference type="InterPro" id="IPR036762">
    <property type="entry name" value="IscX-like_sf"/>
</dbReference>
<dbReference type="GO" id="GO:0016226">
    <property type="term" value="P:iron-sulfur cluster assembly"/>
    <property type="evidence" value="ECO:0007669"/>
    <property type="project" value="UniProtKB-UniRule"/>
</dbReference>